<keyword evidence="12" id="KW-0624">Polysaccharide degradation</keyword>
<evidence type="ECO:0000256" key="5">
    <source>
        <dbReference type="ARBA" id="ARBA00022729"/>
    </source>
</evidence>
<sequence length="291" mass="30726">MQTISALFYFVFLFSGLTLQVAGHGFVHSVAIDGKEYQGWNPFSDPYNNPAPRATRKVGSDGFVADSDADLACHHGGDEGTTVLAEAPAGAKVTFNWAYWPGDHQGPVSTYMASCSGDCSSFSANSAKWFKVDASGYSASDRQWAAAKLIAAQSSWTSTIPSNLAPGQYLLRNEIIALHSVTPQFYPSCIQVEVTGSGSGRPSSDDLATMQEVYGSASWPNIYLSSNLDSYQVPGPAVARLDGSASGSPPVQTTTGSASTTHAASPTGTSTPTQQTGGQCVLSRRRFARRN</sequence>
<comment type="subcellular location">
    <subcellularLocation>
        <location evidence="2">Secreted</location>
    </subcellularLocation>
</comment>
<evidence type="ECO:0000256" key="13">
    <source>
        <dbReference type="ARBA" id="ARBA00044502"/>
    </source>
</evidence>
<dbReference type="Gene3D" id="2.70.50.70">
    <property type="match status" value="1"/>
</dbReference>
<evidence type="ECO:0000256" key="2">
    <source>
        <dbReference type="ARBA" id="ARBA00004613"/>
    </source>
</evidence>
<evidence type="ECO:0000256" key="8">
    <source>
        <dbReference type="ARBA" id="ARBA00023008"/>
    </source>
</evidence>
<evidence type="ECO:0000256" key="6">
    <source>
        <dbReference type="ARBA" id="ARBA00023001"/>
    </source>
</evidence>
<feature type="region of interest" description="Disordered" evidence="16">
    <location>
        <begin position="240"/>
        <end position="291"/>
    </location>
</feature>
<keyword evidence="5 17" id="KW-0732">Signal</keyword>
<dbReference type="OrthoDB" id="4849160at2759"/>
<keyword evidence="11" id="KW-0119">Carbohydrate metabolism</keyword>
<dbReference type="GO" id="GO:0004497">
    <property type="term" value="F:monooxygenase activity"/>
    <property type="evidence" value="ECO:0007669"/>
    <property type="project" value="UniProtKB-KW"/>
</dbReference>
<evidence type="ECO:0000313" key="20">
    <source>
        <dbReference type="Proteomes" id="UP000298030"/>
    </source>
</evidence>
<name>A0A4Y7TTB9_COPMI</name>
<evidence type="ECO:0000313" key="19">
    <source>
        <dbReference type="EMBL" id="TEB37410.1"/>
    </source>
</evidence>
<dbReference type="PANTHER" id="PTHR33353:SF10">
    <property type="entry name" value="ENDO-BETA-1,4-GLUCANASE D"/>
    <property type="match status" value="1"/>
</dbReference>
<dbReference type="GO" id="GO:0046872">
    <property type="term" value="F:metal ion binding"/>
    <property type="evidence" value="ECO:0007669"/>
    <property type="project" value="UniProtKB-KW"/>
</dbReference>
<keyword evidence="9" id="KW-0503">Monooxygenase</keyword>
<keyword evidence="20" id="KW-1185">Reference proteome</keyword>
<feature type="domain" description="Auxiliary Activity family 9 catalytic" evidence="18">
    <location>
        <begin position="24"/>
        <end position="222"/>
    </location>
</feature>
<keyword evidence="8" id="KW-0186">Copper</keyword>
<comment type="catalytic activity">
    <reaction evidence="14">
        <text>[(1-&gt;4)-beta-D-glucosyl]n+m + reduced acceptor + O2 = 4-dehydro-beta-D-glucosyl-[(1-&gt;4)-beta-D-glucosyl]n-1 + [(1-&gt;4)-beta-D-glucosyl]m + acceptor + H2O.</text>
        <dbReference type="EC" id="1.14.99.56"/>
    </reaction>
</comment>
<organism evidence="19 20">
    <name type="scientific">Coprinellus micaceus</name>
    <name type="common">Glistening ink-cap mushroom</name>
    <name type="synonym">Coprinus micaceus</name>
    <dbReference type="NCBI Taxonomy" id="71717"/>
    <lineage>
        <taxon>Eukaryota</taxon>
        <taxon>Fungi</taxon>
        <taxon>Dikarya</taxon>
        <taxon>Basidiomycota</taxon>
        <taxon>Agaricomycotina</taxon>
        <taxon>Agaricomycetes</taxon>
        <taxon>Agaricomycetidae</taxon>
        <taxon>Agaricales</taxon>
        <taxon>Agaricineae</taxon>
        <taxon>Psathyrellaceae</taxon>
        <taxon>Coprinellus</taxon>
    </lineage>
</organism>
<dbReference type="STRING" id="71717.A0A4Y7TTB9"/>
<evidence type="ECO:0000256" key="17">
    <source>
        <dbReference type="SAM" id="SignalP"/>
    </source>
</evidence>
<evidence type="ECO:0000256" key="9">
    <source>
        <dbReference type="ARBA" id="ARBA00023033"/>
    </source>
</evidence>
<dbReference type="GO" id="GO:0005576">
    <property type="term" value="C:extracellular region"/>
    <property type="evidence" value="ECO:0007669"/>
    <property type="project" value="UniProtKB-SubCell"/>
</dbReference>
<keyword evidence="7" id="KW-0560">Oxidoreductase</keyword>
<evidence type="ECO:0000256" key="11">
    <source>
        <dbReference type="ARBA" id="ARBA00023277"/>
    </source>
</evidence>
<proteinExistence type="inferred from homology"/>
<comment type="cofactor">
    <cofactor evidence="1">
        <name>Cu(2+)</name>
        <dbReference type="ChEBI" id="CHEBI:29036"/>
    </cofactor>
</comment>
<evidence type="ECO:0000256" key="1">
    <source>
        <dbReference type="ARBA" id="ARBA00001973"/>
    </source>
</evidence>
<feature type="chain" id="PRO_5021300363" description="lytic cellulose monooxygenase (C4-dehydrogenating)" evidence="17">
    <location>
        <begin position="24"/>
        <end position="291"/>
    </location>
</feature>
<evidence type="ECO:0000256" key="3">
    <source>
        <dbReference type="ARBA" id="ARBA00022525"/>
    </source>
</evidence>
<dbReference type="Pfam" id="PF03443">
    <property type="entry name" value="AA9"/>
    <property type="match status" value="1"/>
</dbReference>
<gene>
    <name evidence="19" type="ORF">FA13DRAFT_1726506</name>
</gene>
<evidence type="ECO:0000256" key="16">
    <source>
        <dbReference type="SAM" id="MobiDB-lite"/>
    </source>
</evidence>
<dbReference type="InterPro" id="IPR049892">
    <property type="entry name" value="AA9"/>
</dbReference>
<reference evidence="19 20" key="1">
    <citation type="journal article" date="2019" name="Nat. Ecol. Evol.">
        <title>Megaphylogeny resolves global patterns of mushroom evolution.</title>
        <authorList>
            <person name="Varga T."/>
            <person name="Krizsan K."/>
            <person name="Foldi C."/>
            <person name="Dima B."/>
            <person name="Sanchez-Garcia M."/>
            <person name="Sanchez-Ramirez S."/>
            <person name="Szollosi G.J."/>
            <person name="Szarkandi J.G."/>
            <person name="Papp V."/>
            <person name="Albert L."/>
            <person name="Andreopoulos W."/>
            <person name="Angelini C."/>
            <person name="Antonin V."/>
            <person name="Barry K.W."/>
            <person name="Bougher N.L."/>
            <person name="Buchanan P."/>
            <person name="Buyck B."/>
            <person name="Bense V."/>
            <person name="Catcheside P."/>
            <person name="Chovatia M."/>
            <person name="Cooper J."/>
            <person name="Damon W."/>
            <person name="Desjardin D."/>
            <person name="Finy P."/>
            <person name="Geml J."/>
            <person name="Haridas S."/>
            <person name="Hughes K."/>
            <person name="Justo A."/>
            <person name="Karasinski D."/>
            <person name="Kautmanova I."/>
            <person name="Kiss B."/>
            <person name="Kocsube S."/>
            <person name="Kotiranta H."/>
            <person name="LaButti K.M."/>
            <person name="Lechner B.E."/>
            <person name="Liimatainen K."/>
            <person name="Lipzen A."/>
            <person name="Lukacs Z."/>
            <person name="Mihaltcheva S."/>
            <person name="Morgado L.N."/>
            <person name="Niskanen T."/>
            <person name="Noordeloos M.E."/>
            <person name="Ohm R.A."/>
            <person name="Ortiz-Santana B."/>
            <person name="Ovrebo C."/>
            <person name="Racz N."/>
            <person name="Riley R."/>
            <person name="Savchenko A."/>
            <person name="Shiryaev A."/>
            <person name="Soop K."/>
            <person name="Spirin V."/>
            <person name="Szebenyi C."/>
            <person name="Tomsovsky M."/>
            <person name="Tulloss R.E."/>
            <person name="Uehling J."/>
            <person name="Grigoriev I.V."/>
            <person name="Vagvolgyi C."/>
            <person name="Papp T."/>
            <person name="Martin F.M."/>
            <person name="Miettinen O."/>
            <person name="Hibbett D.S."/>
            <person name="Nagy L.G."/>
        </authorList>
    </citation>
    <scope>NUCLEOTIDE SEQUENCE [LARGE SCALE GENOMIC DNA]</scope>
    <source>
        <strain evidence="19 20">FP101781</strain>
    </source>
</reference>
<evidence type="ECO:0000259" key="18">
    <source>
        <dbReference type="Pfam" id="PF03443"/>
    </source>
</evidence>
<evidence type="ECO:0000256" key="10">
    <source>
        <dbReference type="ARBA" id="ARBA00023157"/>
    </source>
</evidence>
<evidence type="ECO:0000256" key="14">
    <source>
        <dbReference type="ARBA" id="ARBA00045077"/>
    </source>
</evidence>
<comment type="caution">
    <text evidence="19">The sequence shown here is derived from an EMBL/GenBank/DDBJ whole genome shotgun (WGS) entry which is preliminary data.</text>
</comment>
<evidence type="ECO:0000256" key="7">
    <source>
        <dbReference type="ARBA" id="ARBA00023002"/>
    </source>
</evidence>
<accession>A0A4Y7TTB9</accession>
<protein>
    <recommendedName>
        <fullName evidence="15">lytic cellulose monooxygenase (C4-dehydrogenating)</fullName>
        <ecNumber evidence="15">1.14.99.56</ecNumber>
    </recommendedName>
</protein>
<feature type="compositionally biased region" description="Low complexity" evidence="16">
    <location>
        <begin position="252"/>
        <end position="279"/>
    </location>
</feature>
<dbReference type="GO" id="GO:0030245">
    <property type="term" value="P:cellulose catabolic process"/>
    <property type="evidence" value="ECO:0007669"/>
    <property type="project" value="UniProtKB-KW"/>
</dbReference>
<dbReference type="EMBL" id="QPFP01000004">
    <property type="protein sequence ID" value="TEB37410.1"/>
    <property type="molecule type" value="Genomic_DNA"/>
</dbReference>
<keyword evidence="4" id="KW-0479">Metal-binding</keyword>
<dbReference type="InterPro" id="IPR005103">
    <property type="entry name" value="AA9_LPMO"/>
</dbReference>
<keyword evidence="6" id="KW-0136">Cellulose degradation</keyword>
<dbReference type="EC" id="1.14.99.56" evidence="15"/>
<keyword evidence="10" id="KW-1015">Disulfide bond</keyword>
<keyword evidence="3" id="KW-0964">Secreted</keyword>
<evidence type="ECO:0000256" key="4">
    <source>
        <dbReference type="ARBA" id="ARBA00022723"/>
    </source>
</evidence>
<comment type="similarity">
    <text evidence="13">Belongs to the polysaccharide monooxygenase AA9 family.</text>
</comment>
<feature type="signal peptide" evidence="17">
    <location>
        <begin position="1"/>
        <end position="23"/>
    </location>
</feature>
<dbReference type="CDD" id="cd21175">
    <property type="entry name" value="LPMO_AA9"/>
    <property type="match status" value="1"/>
</dbReference>
<dbReference type="PANTHER" id="PTHR33353">
    <property type="entry name" value="PUTATIVE (AFU_ORTHOLOGUE AFUA_1G12560)-RELATED"/>
    <property type="match status" value="1"/>
</dbReference>
<evidence type="ECO:0000256" key="15">
    <source>
        <dbReference type="ARBA" id="ARBA00047174"/>
    </source>
</evidence>
<evidence type="ECO:0000256" key="12">
    <source>
        <dbReference type="ARBA" id="ARBA00023326"/>
    </source>
</evidence>
<dbReference type="AlphaFoldDB" id="A0A4Y7TTB9"/>
<dbReference type="Proteomes" id="UP000298030">
    <property type="component" value="Unassembled WGS sequence"/>
</dbReference>